<dbReference type="EMBL" id="BPLR01017767">
    <property type="protein sequence ID" value="GIY94302.1"/>
    <property type="molecule type" value="Genomic_DNA"/>
</dbReference>
<dbReference type="Proteomes" id="UP001054945">
    <property type="component" value="Unassembled WGS sequence"/>
</dbReference>
<dbReference type="AlphaFoldDB" id="A0AAV4XGP2"/>
<evidence type="ECO:0000313" key="1">
    <source>
        <dbReference type="EMBL" id="GIY94302.1"/>
    </source>
</evidence>
<protein>
    <submittedName>
        <fullName evidence="1">Uncharacterized protein</fullName>
    </submittedName>
</protein>
<sequence length="111" mass="12472">MPVFFRSTCSLCSTKEICKLSKGHMTHGILSYSNNLEIPVPQKMNSRYLIRLQSGALLRALPYFGKILFRKRRTTLLNLSSLSRMGNGDCGDLTIFAILHEGLSQQGMFSN</sequence>
<organism evidence="1 2">
    <name type="scientific">Caerostris extrusa</name>
    <name type="common">Bark spider</name>
    <name type="synonym">Caerostris bankana</name>
    <dbReference type="NCBI Taxonomy" id="172846"/>
    <lineage>
        <taxon>Eukaryota</taxon>
        <taxon>Metazoa</taxon>
        <taxon>Ecdysozoa</taxon>
        <taxon>Arthropoda</taxon>
        <taxon>Chelicerata</taxon>
        <taxon>Arachnida</taxon>
        <taxon>Araneae</taxon>
        <taxon>Araneomorphae</taxon>
        <taxon>Entelegynae</taxon>
        <taxon>Araneoidea</taxon>
        <taxon>Araneidae</taxon>
        <taxon>Caerostris</taxon>
    </lineage>
</organism>
<comment type="caution">
    <text evidence="1">The sequence shown here is derived from an EMBL/GenBank/DDBJ whole genome shotgun (WGS) entry which is preliminary data.</text>
</comment>
<keyword evidence="2" id="KW-1185">Reference proteome</keyword>
<gene>
    <name evidence="1" type="ORF">CEXT_563881</name>
</gene>
<evidence type="ECO:0000313" key="2">
    <source>
        <dbReference type="Proteomes" id="UP001054945"/>
    </source>
</evidence>
<reference evidence="1 2" key="1">
    <citation type="submission" date="2021-06" db="EMBL/GenBank/DDBJ databases">
        <title>Caerostris extrusa draft genome.</title>
        <authorList>
            <person name="Kono N."/>
            <person name="Arakawa K."/>
        </authorList>
    </citation>
    <scope>NUCLEOTIDE SEQUENCE [LARGE SCALE GENOMIC DNA]</scope>
</reference>
<name>A0AAV4XGP2_CAEEX</name>
<accession>A0AAV4XGP2</accession>
<proteinExistence type="predicted"/>